<keyword evidence="3" id="KW-0378">Hydrolase</keyword>
<dbReference type="EMBL" id="CP071793">
    <property type="protein sequence ID" value="QTD50554.1"/>
    <property type="molecule type" value="Genomic_DNA"/>
</dbReference>
<dbReference type="AlphaFoldDB" id="A0A8A4TMX2"/>
<feature type="transmembrane region" description="Helical" evidence="1">
    <location>
        <begin position="224"/>
        <end position="242"/>
    </location>
</feature>
<evidence type="ECO:0000256" key="1">
    <source>
        <dbReference type="SAM" id="Phobius"/>
    </source>
</evidence>
<feature type="transmembrane region" description="Helical" evidence="1">
    <location>
        <begin position="87"/>
        <end position="115"/>
    </location>
</feature>
<evidence type="ECO:0000313" key="4">
    <source>
        <dbReference type="Proteomes" id="UP000663929"/>
    </source>
</evidence>
<keyword evidence="1" id="KW-0472">Membrane</keyword>
<feature type="transmembrane region" description="Helical" evidence="1">
    <location>
        <begin position="135"/>
        <end position="154"/>
    </location>
</feature>
<dbReference type="Pfam" id="PF02517">
    <property type="entry name" value="Rce1-like"/>
    <property type="match status" value="1"/>
</dbReference>
<keyword evidence="3" id="KW-0645">Protease</keyword>
<keyword evidence="3" id="KW-0482">Metalloprotease</keyword>
<reference evidence="3" key="1">
    <citation type="submission" date="2021-03" db="EMBL/GenBank/DDBJ databases">
        <title>Acanthopleuribacteraceae sp. M133.</title>
        <authorList>
            <person name="Wang G."/>
        </authorList>
    </citation>
    <scope>NUCLEOTIDE SEQUENCE</scope>
    <source>
        <strain evidence="3">M133</strain>
    </source>
</reference>
<dbReference type="InterPro" id="IPR003675">
    <property type="entry name" value="Rce1/LyrA-like_dom"/>
</dbReference>
<protein>
    <submittedName>
        <fullName evidence="3">CPBP family intramembrane metalloprotease</fullName>
    </submittedName>
</protein>
<sequence>MTNPEFSQNRNSHSPKGPSKRQAALALLLLVPAPSLGVAFGMWMPETRGTPLGQGLYFFSKLWILALPLLWTAFVDRARFSWSPPKGGFAFGLYSGLLIGSAIIAVYLLLGHQLIDVSQVRSAAQTNGIADPLRYIGLAAYLSLINAVLEEYVWRWFVFKKSERLWGAKAAVFASAFFFTLHHIWALKAQFNLTVTALCAVGVFVGGVIWSWTYDRFRSIWPGYLSHALVDIAIMLVGYHLIFG</sequence>
<feature type="transmembrane region" description="Helical" evidence="1">
    <location>
        <begin position="55"/>
        <end position="75"/>
    </location>
</feature>
<feature type="transmembrane region" description="Helical" evidence="1">
    <location>
        <begin position="166"/>
        <end position="185"/>
    </location>
</feature>
<proteinExistence type="predicted"/>
<feature type="transmembrane region" description="Helical" evidence="1">
    <location>
        <begin position="191"/>
        <end position="212"/>
    </location>
</feature>
<organism evidence="3 4">
    <name type="scientific">Sulfidibacter corallicola</name>
    <dbReference type="NCBI Taxonomy" id="2818388"/>
    <lineage>
        <taxon>Bacteria</taxon>
        <taxon>Pseudomonadati</taxon>
        <taxon>Acidobacteriota</taxon>
        <taxon>Holophagae</taxon>
        <taxon>Acanthopleuribacterales</taxon>
        <taxon>Acanthopleuribacteraceae</taxon>
        <taxon>Sulfidibacter</taxon>
    </lineage>
</organism>
<dbReference type="KEGG" id="scor:J3U87_33640"/>
<feature type="domain" description="CAAX prenyl protease 2/Lysostaphin resistance protein A-like" evidence="2">
    <location>
        <begin position="136"/>
        <end position="232"/>
    </location>
</feature>
<gene>
    <name evidence="3" type="ORF">J3U87_33640</name>
</gene>
<keyword evidence="1" id="KW-0812">Transmembrane</keyword>
<evidence type="ECO:0000259" key="2">
    <source>
        <dbReference type="Pfam" id="PF02517"/>
    </source>
</evidence>
<keyword evidence="1" id="KW-1133">Transmembrane helix</keyword>
<dbReference type="Proteomes" id="UP000663929">
    <property type="component" value="Chromosome"/>
</dbReference>
<evidence type="ECO:0000313" key="3">
    <source>
        <dbReference type="EMBL" id="QTD50554.1"/>
    </source>
</evidence>
<dbReference type="GO" id="GO:0080120">
    <property type="term" value="P:CAAX-box protein maturation"/>
    <property type="evidence" value="ECO:0007669"/>
    <property type="project" value="UniProtKB-ARBA"/>
</dbReference>
<dbReference type="GO" id="GO:0004175">
    <property type="term" value="F:endopeptidase activity"/>
    <property type="evidence" value="ECO:0007669"/>
    <property type="project" value="UniProtKB-ARBA"/>
</dbReference>
<accession>A0A8A4TMX2</accession>
<keyword evidence="4" id="KW-1185">Reference proteome</keyword>
<dbReference type="GO" id="GO:0008237">
    <property type="term" value="F:metallopeptidase activity"/>
    <property type="evidence" value="ECO:0007669"/>
    <property type="project" value="UniProtKB-KW"/>
</dbReference>
<dbReference type="RefSeq" id="WP_237380373.1">
    <property type="nucleotide sequence ID" value="NZ_CP071793.1"/>
</dbReference>
<name>A0A8A4TMX2_SULCO</name>